<dbReference type="InterPro" id="IPR019734">
    <property type="entry name" value="TPR_rpt"/>
</dbReference>
<evidence type="ECO:0000256" key="5">
    <source>
        <dbReference type="ARBA" id="ARBA00038253"/>
    </source>
</evidence>
<evidence type="ECO:0000256" key="4">
    <source>
        <dbReference type="ARBA" id="ARBA00022803"/>
    </source>
</evidence>
<name>A0ABW5JR98_9FLAO</name>
<accession>A0ABW5JR98</accession>
<keyword evidence="7" id="KW-0175">Coiled coil</keyword>
<dbReference type="Gene3D" id="1.10.10.10">
    <property type="entry name" value="Winged helix-like DNA-binding domain superfamily/Winged helix DNA-binding domain"/>
    <property type="match status" value="1"/>
</dbReference>
<evidence type="ECO:0000259" key="9">
    <source>
        <dbReference type="SMART" id="SM00421"/>
    </source>
</evidence>
<dbReference type="PANTHER" id="PTHR46630:SF1">
    <property type="entry name" value="TETRATRICOPEPTIDE REPEAT PROTEIN 29"/>
    <property type="match status" value="1"/>
</dbReference>
<comment type="similarity">
    <text evidence="5">Belongs to the Rap family.</text>
</comment>
<evidence type="ECO:0000256" key="8">
    <source>
        <dbReference type="SAM" id="SignalP"/>
    </source>
</evidence>
<keyword evidence="4 6" id="KW-0802">TPR repeat</keyword>
<sequence>MIKVFCAFVLMCVSFLVYSQNENKLDSLLNAYKNQTGSIEKVNTAENIFIETRQSNPELALNYLHKGLFVAKRINFSEGEAKAYKNLGHYYVNYYNLDSLRFYFKKSEHLFESINDKNSVFKILILLNRTENLEGHFKTALELSNKSIAIATQLKSGLLLSEAHQQQSTIHLDSGNYKSALEQLILAAKALDTLTNKNPLKEAIIKVGIGRTETLRNNYLAAIPYIEEGVAIFEDLNHEKWLAISYMELGNTQYHLKQYDKALLNYNKGLKISKAKKWDNFISPYLSNIGAIYLDTEEYDKALQYFFNSNKISSKQEPVNNKIIYLNDVASAYLGKKEYQKAITHYTKAIKLADSIASMDNLSDNYKERAEAYGKSGNYKNAVQDYKTHITLNDSLFNVAKAQQIEELRTIYETEKKEQEITLQKNEIDLLEQKAKVSNLQNLLLGGGLLLSLALVAFGSYGFRQKLKRHSVEKEKLDNELAFKKKELTTYALNLARKNEVLEGLKQKAQELKTQQNQDGYQHLIRTIDFDLKDDNNWENFSKYFQQVHKDFNRNVKQKFPEVTPNELRLMSLLKMNLSSKEIASILNISNEGIKKARYRIRKKLGLNAKESLENLILSI</sequence>
<dbReference type="InterPro" id="IPR011990">
    <property type="entry name" value="TPR-like_helical_dom_sf"/>
</dbReference>
<feature type="signal peptide" evidence="8">
    <location>
        <begin position="1"/>
        <end position="19"/>
    </location>
</feature>
<keyword evidence="8" id="KW-0732">Signal</keyword>
<evidence type="ECO:0000313" key="11">
    <source>
        <dbReference type="Proteomes" id="UP001597441"/>
    </source>
</evidence>
<dbReference type="Proteomes" id="UP001597441">
    <property type="component" value="Unassembled WGS sequence"/>
</dbReference>
<keyword evidence="2" id="KW-0963">Cytoplasm</keyword>
<dbReference type="SUPFAM" id="SSF48452">
    <property type="entry name" value="TPR-like"/>
    <property type="match status" value="2"/>
</dbReference>
<feature type="repeat" description="TPR" evidence="6">
    <location>
        <begin position="283"/>
        <end position="316"/>
    </location>
</feature>
<dbReference type="PROSITE" id="PS50005">
    <property type="entry name" value="TPR"/>
    <property type="match status" value="3"/>
</dbReference>
<feature type="domain" description="HTH luxR-type" evidence="9">
    <location>
        <begin position="560"/>
        <end position="617"/>
    </location>
</feature>
<dbReference type="InterPro" id="IPR016032">
    <property type="entry name" value="Sig_transdc_resp-reg_C-effctor"/>
</dbReference>
<feature type="coiled-coil region" evidence="7">
    <location>
        <begin position="467"/>
        <end position="515"/>
    </location>
</feature>
<proteinExistence type="inferred from homology"/>
<dbReference type="Gene3D" id="1.25.40.10">
    <property type="entry name" value="Tetratricopeptide repeat domain"/>
    <property type="match status" value="3"/>
</dbReference>
<evidence type="ECO:0000256" key="3">
    <source>
        <dbReference type="ARBA" id="ARBA00022737"/>
    </source>
</evidence>
<dbReference type="RefSeq" id="WP_388016884.1">
    <property type="nucleotide sequence ID" value="NZ_JBHUDT010000002.1"/>
</dbReference>
<dbReference type="EMBL" id="JBHULK010000002">
    <property type="protein sequence ID" value="MFD2535086.1"/>
    <property type="molecule type" value="Genomic_DNA"/>
</dbReference>
<evidence type="ECO:0000313" key="10">
    <source>
        <dbReference type="EMBL" id="MFD2535086.1"/>
    </source>
</evidence>
<dbReference type="Pfam" id="PF13181">
    <property type="entry name" value="TPR_8"/>
    <property type="match status" value="1"/>
</dbReference>
<feature type="repeat" description="TPR" evidence="6">
    <location>
        <begin position="243"/>
        <end position="276"/>
    </location>
</feature>
<protein>
    <submittedName>
        <fullName evidence="10">Tetratricopeptide repeat protein</fullName>
    </submittedName>
</protein>
<dbReference type="InterPro" id="IPR051476">
    <property type="entry name" value="Bac_ResReg_Asp_Phosphatase"/>
</dbReference>
<dbReference type="InterPro" id="IPR036388">
    <property type="entry name" value="WH-like_DNA-bd_sf"/>
</dbReference>
<dbReference type="PANTHER" id="PTHR46630">
    <property type="entry name" value="TETRATRICOPEPTIDE REPEAT PROTEIN 29"/>
    <property type="match status" value="1"/>
</dbReference>
<dbReference type="SMART" id="SM00421">
    <property type="entry name" value="HTH_LUXR"/>
    <property type="match status" value="1"/>
</dbReference>
<keyword evidence="11" id="KW-1185">Reference proteome</keyword>
<evidence type="ECO:0000256" key="2">
    <source>
        <dbReference type="ARBA" id="ARBA00022490"/>
    </source>
</evidence>
<dbReference type="Pfam" id="PF13424">
    <property type="entry name" value="TPR_12"/>
    <property type="match status" value="1"/>
</dbReference>
<dbReference type="SUPFAM" id="SSF46894">
    <property type="entry name" value="C-terminal effector domain of the bipartite response regulators"/>
    <property type="match status" value="1"/>
</dbReference>
<dbReference type="InterPro" id="IPR000792">
    <property type="entry name" value="Tscrpt_reg_LuxR_C"/>
</dbReference>
<feature type="repeat" description="TPR" evidence="6">
    <location>
        <begin position="323"/>
        <end position="356"/>
    </location>
</feature>
<reference evidence="11" key="1">
    <citation type="journal article" date="2019" name="Int. J. Syst. Evol. Microbiol.">
        <title>The Global Catalogue of Microorganisms (GCM) 10K type strain sequencing project: providing services to taxonomists for standard genome sequencing and annotation.</title>
        <authorList>
            <consortium name="The Broad Institute Genomics Platform"/>
            <consortium name="The Broad Institute Genome Sequencing Center for Infectious Disease"/>
            <person name="Wu L."/>
            <person name="Ma J."/>
        </authorList>
    </citation>
    <scope>NUCLEOTIDE SEQUENCE [LARGE SCALE GENOMIC DNA]</scope>
    <source>
        <strain evidence="11">KCTC 42903</strain>
    </source>
</reference>
<evidence type="ECO:0000256" key="1">
    <source>
        <dbReference type="ARBA" id="ARBA00004496"/>
    </source>
</evidence>
<comment type="subcellular location">
    <subcellularLocation>
        <location evidence="1">Cytoplasm</location>
    </subcellularLocation>
</comment>
<dbReference type="SMART" id="SM00028">
    <property type="entry name" value="TPR"/>
    <property type="match status" value="7"/>
</dbReference>
<gene>
    <name evidence="10" type="ORF">ACFSQS_08225</name>
</gene>
<dbReference type="Pfam" id="PF00196">
    <property type="entry name" value="GerE"/>
    <property type="match status" value="1"/>
</dbReference>
<feature type="chain" id="PRO_5047187760" evidence="8">
    <location>
        <begin position="20"/>
        <end position="620"/>
    </location>
</feature>
<evidence type="ECO:0000256" key="7">
    <source>
        <dbReference type="SAM" id="Coils"/>
    </source>
</evidence>
<evidence type="ECO:0000256" key="6">
    <source>
        <dbReference type="PROSITE-ProRule" id="PRU00339"/>
    </source>
</evidence>
<comment type="caution">
    <text evidence="10">The sequence shown here is derived from an EMBL/GenBank/DDBJ whole genome shotgun (WGS) entry which is preliminary data.</text>
</comment>
<organism evidence="10 11">
    <name type="scientific">Gelatiniphilus marinus</name>
    <dbReference type="NCBI Taxonomy" id="1759464"/>
    <lineage>
        <taxon>Bacteria</taxon>
        <taxon>Pseudomonadati</taxon>
        <taxon>Bacteroidota</taxon>
        <taxon>Flavobacteriia</taxon>
        <taxon>Flavobacteriales</taxon>
        <taxon>Flavobacteriaceae</taxon>
        <taxon>Gelatiniphilus</taxon>
    </lineage>
</organism>
<keyword evidence="3" id="KW-0677">Repeat</keyword>